<dbReference type="PROSITE" id="PS50048">
    <property type="entry name" value="ZN2_CY6_FUNGAL_2"/>
    <property type="match status" value="1"/>
</dbReference>
<name>A0A2T4H9X4_FUSCU</name>
<dbReference type="InterPro" id="IPR036864">
    <property type="entry name" value="Zn2-C6_fun-type_DNA-bd_sf"/>
</dbReference>
<dbReference type="SMART" id="SM00066">
    <property type="entry name" value="GAL4"/>
    <property type="match status" value="1"/>
</dbReference>
<keyword evidence="1" id="KW-0539">Nucleus</keyword>
<feature type="region of interest" description="Disordered" evidence="2">
    <location>
        <begin position="83"/>
        <end position="110"/>
    </location>
</feature>
<gene>
    <name evidence="4" type="ORF">FCULG_00003375</name>
</gene>
<dbReference type="PANTHER" id="PTHR47431">
    <property type="entry name" value="ZN(II)2CYS6 TRANSCRIPTION FACTOR (EUROFUNG)-RELATED"/>
    <property type="match status" value="1"/>
</dbReference>
<proteinExistence type="predicted"/>
<evidence type="ECO:0000313" key="4">
    <source>
        <dbReference type="EMBL" id="PTD12602.1"/>
    </source>
</evidence>
<feature type="compositionally biased region" description="Basic and acidic residues" evidence="2">
    <location>
        <begin position="15"/>
        <end position="34"/>
    </location>
</feature>
<dbReference type="Gene3D" id="4.10.240.10">
    <property type="entry name" value="Zn(2)-C6 fungal-type DNA-binding domain"/>
    <property type="match status" value="1"/>
</dbReference>
<dbReference type="CDD" id="cd12148">
    <property type="entry name" value="fungal_TF_MHR"/>
    <property type="match status" value="1"/>
</dbReference>
<evidence type="ECO:0000259" key="3">
    <source>
        <dbReference type="PROSITE" id="PS50048"/>
    </source>
</evidence>
<dbReference type="CDD" id="cd00067">
    <property type="entry name" value="GAL4"/>
    <property type="match status" value="1"/>
</dbReference>
<evidence type="ECO:0000313" key="5">
    <source>
        <dbReference type="Proteomes" id="UP000241587"/>
    </source>
</evidence>
<dbReference type="GO" id="GO:0000981">
    <property type="term" value="F:DNA-binding transcription factor activity, RNA polymerase II-specific"/>
    <property type="evidence" value="ECO:0007669"/>
    <property type="project" value="InterPro"/>
</dbReference>
<dbReference type="EMBL" id="PVEM01000001">
    <property type="protein sequence ID" value="PTD12602.1"/>
    <property type="molecule type" value="Genomic_DNA"/>
</dbReference>
<dbReference type="OMA" id="VDMILYS"/>
<feature type="region of interest" description="Disordered" evidence="2">
    <location>
        <begin position="1"/>
        <end position="34"/>
    </location>
</feature>
<accession>A0A2T4H9X4</accession>
<feature type="region of interest" description="Disordered" evidence="2">
    <location>
        <begin position="586"/>
        <end position="606"/>
    </location>
</feature>
<dbReference type="GO" id="GO:0008270">
    <property type="term" value="F:zinc ion binding"/>
    <property type="evidence" value="ECO:0007669"/>
    <property type="project" value="InterPro"/>
</dbReference>
<dbReference type="AlphaFoldDB" id="A0A2T4H9X4"/>
<organism evidence="4 5">
    <name type="scientific">Fusarium culmorum</name>
    <dbReference type="NCBI Taxonomy" id="5516"/>
    <lineage>
        <taxon>Eukaryota</taxon>
        <taxon>Fungi</taxon>
        <taxon>Dikarya</taxon>
        <taxon>Ascomycota</taxon>
        <taxon>Pezizomycotina</taxon>
        <taxon>Sordariomycetes</taxon>
        <taxon>Hypocreomycetidae</taxon>
        <taxon>Hypocreales</taxon>
        <taxon>Nectriaceae</taxon>
        <taxon>Fusarium</taxon>
    </lineage>
</organism>
<protein>
    <recommendedName>
        <fullName evidence="3">Zn(2)-C6 fungal-type domain-containing protein</fullName>
    </recommendedName>
</protein>
<dbReference type="Pfam" id="PF00172">
    <property type="entry name" value="Zn_clus"/>
    <property type="match status" value="1"/>
</dbReference>
<dbReference type="PANTHER" id="PTHR47431:SF1">
    <property type="entry name" value="ZN(II)2CYS6 TRANSCRIPTION FACTOR (EUROFUNG)"/>
    <property type="match status" value="1"/>
</dbReference>
<dbReference type="Proteomes" id="UP000241587">
    <property type="component" value="Unassembled WGS sequence"/>
</dbReference>
<feature type="domain" description="Zn(2)-C6 fungal-type" evidence="3">
    <location>
        <begin position="42"/>
        <end position="72"/>
    </location>
</feature>
<sequence length="606" mass="68876">MSVCQTMADSSQDDISGRAELDSGQKRNRPERSNAKVRASIACVPCRSKHTKCDGFIPSCTRCKEEGKRCHYVSSRRGIRDPKKRNMIRDEVSMTDQDDTTESTPSRNLSSFHHPLRNALDLYYANFHLAHSWAPPKRILERLLEEGLNDMQFLEATIAYIASRYSLVDTVSLWERVYKMSREELTPTLWNVQALLSLSIASFSERDNFYPSLFNRARGLALVLDLRPKAYADQKDGPYLAESCRRTYWGLFVHEMLLSMRDDPMHSSLCPPKSTESIEVPCEEWEYESGKFPAQVPLAEYGHLGASCGQSSWACFVNLIRIYDRCVAQFLHTSPWDTSFSALEDASQRIDRWRNTIEGSKMEWVDEDGTVDMILYSALIVSYDLQIRMQRHFYDILKFANGEHPNPYIPRLHEGVPVEFDPSLPSILQAAPLCLVSLFNHVLPKKISPSCIPCLDRAARLLNEQSYYRHKVDFFSSILRKAGEHWSMSKRISEYLEQTPMGADNGTSHATQLPTLTANASAVAYAVPQADNPHWIQSTTGYWSGLTPQSVRDLPHFMDWPEQRFGGSSMPYVLPTTTAESFQSLNVDAGSSGGKSPHVKTERHWT</sequence>
<evidence type="ECO:0000256" key="2">
    <source>
        <dbReference type="SAM" id="MobiDB-lite"/>
    </source>
</evidence>
<dbReference type="PROSITE" id="PS00463">
    <property type="entry name" value="ZN2_CY6_FUNGAL_1"/>
    <property type="match status" value="1"/>
</dbReference>
<dbReference type="InterPro" id="IPR001138">
    <property type="entry name" value="Zn2Cys6_DnaBD"/>
</dbReference>
<comment type="caution">
    <text evidence="4">The sequence shown here is derived from an EMBL/GenBank/DDBJ whole genome shotgun (WGS) entry which is preliminary data.</text>
</comment>
<feature type="compositionally biased region" description="Polar residues" evidence="2">
    <location>
        <begin position="1"/>
        <end position="14"/>
    </location>
</feature>
<dbReference type="OrthoDB" id="10067394at2759"/>
<reference evidence="4 5" key="1">
    <citation type="submission" date="2018-02" db="EMBL/GenBank/DDBJ databases">
        <title>Fusarium culmorum secondary metabolites in fungal-bacterial-plant interactions.</title>
        <authorList>
            <person name="Schmidt R."/>
        </authorList>
    </citation>
    <scope>NUCLEOTIDE SEQUENCE [LARGE SCALE GENOMIC DNA]</scope>
    <source>
        <strain evidence="4 5">PV</strain>
    </source>
</reference>
<dbReference type="SUPFAM" id="SSF57701">
    <property type="entry name" value="Zn2/Cys6 DNA-binding domain"/>
    <property type="match status" value="1"/>
</dbReference>
<evidence type="ECO:0000256" key="1">
    <source>
        <dbReference type="ARBA" id="ARBA00023242"/>
    </source>
</evidence>
<keyword evidence="5" id="KW-1185">Reference proteome</keyword>